<evidence type="ECO:0000313" key="1">
    <source>
        <dbReference type="EMBL" id="KAK1291352.1"/>
    </source>
</evidence>
<reference evidence="1" key="2">
    <citation type="submission" date="2023-06" db="EMBL/GenBank/DDBJ databases">
        <authorList>
            <person name="Ma L."/>
            <person name="Liu K.-W."/>
            <person name="Li Z."/>
            <person name="Hsiao Y.-Y."/>
            <person name="Qi Y."/>
            <person name="Fu T."/>
            <person name="Tang G."/>
            <person name="Zhang D."/>
            <person name="Sun W.-H."/>
            <person name="Liu D.-K."/>
            <person name="Li Y."/>
            <person name="Chen G.-Z."/>
            <person name="Liu X.-D."/>
            <person name="Liao X.-Y."/>
            <person name="Jiang Y.-T."/>
            <person name="Yu X."/>
            <person name="Hao Y."/>
            <person name="Huang J."/>
            <person name="Zhao X.-W."/>
            <person name="Ke S."/>
            <person name="Chen Y.-Y."/>
            <person name="Wu W.-L."/>
            <person name="Hsu J.-L."/>
            <person name="Lin Y.-F."/>
            <person name="Huang M.-D."/>
            <person name="Li C.-Y."/>
            <person name="Huang L."/>
            <person name="Wang Z.-W."/>
            <person name="Zhao X."/>
            <person name="Zhong W.-Y."/>
            <person name="Peng D.-H."/>
            <person name="Ahmad S."/>
            <person name="Lan S."/>
            <person name="Zhang J.-S."/>
            <person name="Tsai W.-C."/>
            <person name="Van De Peer Y."/>
            <person name="Liu Z.-J."/>
        </authorList>
    </citation>
    <scope>NUCLEOTIDE SEQUENCE</scope>
    <source>
        <strain evidence="1">CP</strain>
        <tissue evidence="1">Leaves</tissue>
    </source>
</reference>
<dbReference type="AlphaFoldDB" id="A0AAV9CT47"/>
<reference evidence="1" key="1">
    <citation type="journal article" date="2023" name="Nat. Commun.">
        <title>Diploid and tetraploid genomes of Acorus and the evolution of monocots.</title>
        <authorList>
            <person name="Ma L."/>
            <person name="Liu K.W."/>
            <person name="Li Z."/>
            <person name="Hsiao Y.Y."/>
            <person name="Qi Y."/>
            <person name="Fu T."/>
            <person name="Tang G.D."/>
            <person name="Zhang D."/>
            <person name="Sun W.H."/>
            <person name="Liu D.K."/>
            <person name="Li Y."/>
            <person name="Chen G.Z."/>
            <person name="Liu X.D."/>
            <person name="Liao X.Y."/>
            <person name="Jiang Y.T."/>
            <person name="Yu X."/>
            <person name="Hao Y."/>
            <person name="Huang J."/>
            <person name="Zhao X.W."/>
            <person name="Ke S."/>
            <person name="Chen Y.Y."/>
            <person name="Wu W.L."/>
            <person name="Hsu J.L."/>
            <person name="Lin Y.F."/>
            <person name="Huang M.D."/>
            <person name="Li C.Y."/>
            <person name="Huang L."/>
            <person name="Wang Z.W."/>
            <person name="Zhao X."/>
            <person name="Zhong W.Y."/>
            <person name="Peng D.H."/>
            <person name="Ahmad S."/>
            <person name="Lan S."/>
            <person name="Zhang J.S."/>
            <person name="Tsai W.C."/>
            <person name="Van de Peer Y."/>
            <person name="Liu Z.J."/>
        </authorList>
    </citation>
    <scope>NUCLEOTIDE SEQUENCE</scope>
    <source>
        <strain evidence="1">CP</strain>
    </source>
</reference>
<comment type="caution">
    <text evidence="1">The sequence shown here is derived from an EMBL/GenBank/DDBJ whole genome shotgun (WGS) entry which is preliminary data.</text>
</comment>
<proteinExistence type="predicted"/>
<name>A0AAV9CT47_ACOCL</name>
<gene>
    <name evidence="1" type="ORF">QJS10_CPB17g01933</name>
</gene>
<organism evidence="1 2">
    <name type="scientific">Acorus calamus</name>
    <name type="common">Sweet flag</name>
    <dbReference type="NCBI Taxonomy" id="4465"/>
    <lineage>
        <taxon>Eukaryota</taxon>
        <taxon>Viridiplantae</taxon>
        <taxon>Streptophyta</taxon>
        <taxon>Embryophyta</taxon>
        <taxon>Tracheophyta</taxon>
        <taxon>Spermatophyta</taxon>
        <taxon>Magnoliopsida</taxon>
        <taxon>Liliopsida</taxon>
        <taxon>Acoraceae</taxon>
        <taxon>Acorus</taxon>
    </lineage>
</organism>
<keyword evidence="2" id="KW-1185">Reference proteome</keyword>
<dbReference type="Proteomes" id="UP001180020">
    <property type="component" value="Unassembled WGS sequence"/>
</dbReference>
<protein>
    <submittedName>
        <fullName evidence="1">Uncharacterized protein</fullName>
    </submittedName>
</protein>
<accession>A0AAV9CT47</accession>
<sequence>MEEERLSSCSYLYMGRISSDWMLHNAHGLPEWNHACAPARETSAVAWIAKKIAQLNFAIDDVSSQLHVDESLNGVPVASGEVEYLKLG</sequence>
<dbReference type="EMBL" id="JAUJYO010000017">
    <property type="protein sequence ID" value="KAK1291352.1"/>
    <property type="molecule type" value="Genomic_DNA"/>
</dbReference>
<evidence type="ECO:0000313" key="2">
    <source>
        <dbReference type="Proteomes" id="UP001180020"/>
    </source>
</evidence>